<accession>A0AAW4TJT1</accession>
<evidence type="ECO:0000256" key="4">
    <source>
        <dbReference type="ARBA" id="ARBA00023136"/>
    </source>
</evidence>
<keyword evidence="4 5" id="KW-0472">Membrane</keyword>
<evidence type="ECO:0000256" key="5">
    <source>
        <dbReference type="SAM" id="Phobius"/>
    </source>
</evidence>
<comment type="subcellular location">
    <subcellularLocation>
        <location evidence="1">Membrane</location>
    </subcellularLocation>
</comment>
<dbReference type="PANTHER" id="PTHR35371:SF1">
    <property type="entry name" value="BLR7753 PROTEIN"/>
    <property type="match status" value="1"/>
</dbReference>
<feature type="transmembrane region" description="Helical" evidence="5">
    <location>
        <begin position="48"/>
        <end position="67"/>
    </location>
</feature>
<dbReference type="SUPFAM" id="SSF161084">
    <property type="entry name" value="MAPEG domain-like"/>
    <property type="match status" value="1"/>
</dbReference>
<keyword evidence="2 5" id="KW-0812">Transmembrane</keyword>
<dbReference type="Proteomes" id="UP001199070">
    <property type="component" value="Unassembled WGS sequence"/>
</dbReference>
<proteinExistence type="predicted"/>
<dbReference type="Gene3D" id="1.20.120.550">
    <property type="entry name" value="Membrane associated eicosanoid/glutathione metabolism-like domain"/>
    <property type="match status" value="1"/>
</dbReference>
<evidence type="ECO:0000313" key="7">
    <source>
        <dbReference type="Proteomes" id="UP001199070"/>
    </source>
</evidence>
<evidence type="ECO:0000256" key="2">
    <source>
        <dbReference type="ARBA" id="ARBA00022692"/>
    </source>
</evidence>
<dbReference type="InterPro" id="IPR001129">
    <property type="entry name" value="Membr-assoc_MAPEG"/>
</dbReference>
<organism evidence="6 7">
    <name type="scientific">Burkholderia cenocepacia</name>
    <dbReference type="NCBI Taxonomy" id="95486"/>
    <lineage>
        <taxon>Bacteria</taxon>
        <taxon>Pseudomonadati</taxon>
        <taxon>Pseudomonadota</taxon>
        <taxon>Betaproteobacteria</taxon>
        <taxon>Burkholderiales</taxon>
        <taxon>Burkholderiaceae</taxon>
        <taxon>Burkholderia</taxon>
        <taxon>Burkholderia cepacia complex</taxon>
    </lineage>
</organism>
<evidence type="ECO:0000313" key="6">
    <source>
        <dbReference type="EMBL" id="MCA8382788.1"/>
    </source>
</evidence>
<dbReference type="Pfam" id="PF01124">
    <property type="entry name" value="MAPEG"/>
    <property type="match status" value="1"/>
</dbReference>
<evidence type="ECO:0000256" key="1">
    <source>
        <dbReference type="ARBA" id="ARBA00004370"/>
    </source>
</evidence>
<comment type="caution">
    <text evidence="6">The sequence shown here is derived from an EMBL/GenBank/DDBJ whole genome shotgun (WGS) entry which is preliminary data.</text>
</comment>
<keyword evidence="3 5" id="KW-1133">Transmembrane helix</keyword>
<name>A0AAW4TJT1_9BURK</name>
<sequence length="176" mass="19211">MNVAINVIYDYGERPRPESRLRSISGIRRSRLRLSPTEANPMTFSPELHLLTLTAIATLLMWIPYMLARIMTRGLMAALSNPDPSHPPDPPWAERARRAHANAIENLAVFAPLVLMCAMTGASSPATVFSARLYLGARLVHYVVYAAGIPVVRTIAFLTGFAATLTFAVALLGHAT</sequence>
<dbReference type="RefSeq" id="WP_226135358.1">
    <property type="nucleotide sequence ID" value="NZ_CADETP010000008.1"/>
</dbReference>
<feature type="transmembrane region" description="Helical" evidence="5">
    <location>
        <begin position="103"/>
        <end position="122"/>
    </location>
</feature>
<dbReference type="EMBL" id="JAIZTC010000009">
    <property type="protein sequence ID" value="MCA8382788.1"/>
    <property type="molecule type" value="Genomic_DNA"/>
</dbReference>
<reference evidence="6" key="1">
    <citation type="submission" date="2023-08" db="EMBL/GenBank/DDBJ databases">
        <title>A collection of bacterial strains from the Burkholderia cepacia Research Laboratory and Repository.</title>
        <authorList>
            <person name="Lipuma J."/>
            <person name="Spilker T."/>
        </authorList>
    </citation>
    <scope>NUCLEOTIDE SEQUENCE</scope>
    <source>
        <strain evidence="6">AU0862</strain>
    </source>
</reference>
<dbReference type="GO" id="GO:0016020">
    <property type="term" value="C:membrane"/>
    <property type="evidence" value="ECO:0007669"/>
    <property type="project" value="UniProtKB-SubCell"/>
</dbReference>
<gene>
    <name evidence="6" type="ORF">LGN22_28155</name>
</gene>
<protein>
    <submittedName>
        <fullName evidence="6">MAPEG family protein</fullName>
    </submittedName>
</protein>
<dbReference type="PANTHER" id="PTHR35371">
    <property type="entry name" value="INNER MEMBRANE PROTEIN"/>
    <property type="match status" value="1"/>
</dbReference>
<dbReference type="AlphaFoldDB" id="A0AAW4TJT1"/>
<dbReference type="InterPro" id="IPR023352">
    <property type="entry name" value="MAPEG-like_dom_sf"/>
</dbReference>
<feature type="transmembrane region" description="Helical" evidence="5">
    <location>
        <begin position="142"/>
        <end position="172"/>
    </location>
</feature>
<evidence type="ECO:0000256" key="3">
    <source>
        <dbReference type="ARBA" id="ARBA00022989"/>
    </source>
</evidence>